<protein>
    <submittedName>
        <fullName evidence="2">Uncharacterized protein</fullName>
    </submittedName>
</protein>
<dbReference type="Proteomes" id="UP000092177">
    <property type="component" value="Chromosome 6"/>
</dbReference>
<dbReference type="KEGG" id="chig:CH63R_08500"/>
<accession>A0A1B7Y4L1</accession>
<keyword evidence="3" id="KW-1185">Reference proteome</keyword>
<name>A0A1B7Y4L1_COLHI</name>
<organism evidence="2 3">
    <name type="scientific">Colletotrichum higginsianum (strain IMI 349063)</name>
    <name type="common">Crucifer anthracnose fungus</name>
    <dbReference type="NCBI Taxonomy" id="759273"/>
    <lineage>
        <taxon>Eukaryota</taxon>
        <taxon>Fungi</taxon>
        <taxon>Dikarya</taxon>
        <taxon>Ascomycota</taxon>
        <taxon>Pezizomycotina</taxon>
        <taxon>Sordariomycetes</taxon>
        <taxon>Hypocreomycetidae</taxon>
        <taxon>Glomerellales</taxon>
        <taxon>Glomerellaceae</taxon>
        <taxon>Colletotrichum</taxon>
        <taxon>Colletotrichum destructivum species complex</taxon>
    </lineage>
</organism>
<feature type="region of interest" description="Disordered" evidence="1">
    <location>
        <begin position="56"/>
        <end position="77"/>
    </location>
</feature>
<proteinExistence type="predicted"/>
<dbReference type="RefSeq" id="XP_018155497.1">
    <property type="nucleotide sequence ID" value="XM_018303474.1"/>
</dbReference>
<feature type="compositionally biased region" description="Polar residues" evidence="1">
    <location>
        <begin position="56"/>
        <end position="76"/>
    </location>
</feature>
<sequence length="170" mass="19174">MLTRGESGSGMPPRRRLIVQLVPVACTGAHGRQLNRIHHRAWNGSHGEWRLASPLTCSRGEQSSSEPVGTRSNPPSSGILELELELEWTEGGKAKLSSLPYKEYKYRQVGRGEGNASHPITGQSSRERGRSVWALDFHFHYRYVRVRPKGEWQPVRVRPKGEWQPVRGGD</sequence>
<gene>
    <name evidence="2" type="ORF">CH63R_08500</name>
</gene>
<evidence type="ECO:0000313" key="3">
    <source>
        <dbReference type="Proteomes" id="UP000092177"/>
    </source>
</evidence>
<dbReference type="VEuPathDB" id="FungiDB:CH63R_08500"/>
<evidence type="ECO:0000256" key="1">
    <source>
        <dbReference type="SAM" id="MobiDB-lite"/>
    </source>
</evidence>
<dbReference type="EMBL" id="LTAN01000006">
    <property type="protein sequence ID" value="OBR06979.1"/>
    <property type="molecule type" value="Genomic_DNA"/>
</dbReference>
<dbReference type="GeneID" id="28867581"/>
<dbReference type="AlphaFoldDB" id="A0A1B7Y4L1"/>
<reference evidence="3" key="1">
    <citation type="journal article" date="2017" name="BMC Genomics">
        <title>Gapless genome assembly of Colletotrichum higginsianum reveals chromosome structure and association of transposable elements with secondary metabolite gene clusters.</title>
        <authorList>
            <person name="Dallery J.-F."/>
            <person name="Lapalu N."/>
            <person name="Zampounis A."/>
            <person name="Pigne S."/>
            <person name="Luyten I."/>
            <person name="Amselem J."/>
            <person name="Wittenberg A.H.J."/>
            <person name="Zhou S."/>
            <person name="de Queiroz M.V."/>
            <person name="Robin G.P."/>
            <person name="Auger A."/>
            <person name="Hainaut M."/>
            <person name="Henrissat B."/>
            <person name="Kim K.-T."/>
            <person name="Lee Y.-H."/>
            <person name="Lespinet O."/>
            <person name="Schwartz D.C."/>
            <person name="Thon M.R."/>
            <person name="O'Connell R.J."/>
        </authorList>
    </citation>
    <scope>NUCLEOTIDE SEQUENCE [LARGE SCALE GENOMIC DNA]</scope>
    <source>
        <strain evidence="3">IMI 349063</strain>
    </source>
</reference>
<comment type="caution">
    <text evidence="2">The sequence shown here is derived from an EMBL/GenBank/DDBJ whole genome shotgun (WGS) entry which is preliminary data.</text>
</comment>
<evidence type="ECO:0000313" key="2">
    <source>
        <dbReference type="EMBL" id="OBR06979.1"/>
    </source>
</evidence>